<dbReference type="PANTHER" id="PTHR10536">
    <property type="entry name" value="DNA PRIMASE SMALL SUBUNIT"/>
    <property type="match status" value="1"/>
</dbReference>
<evidence type="ECO:0000256" key="1">
    <source>
        <dbReference type="ARBA" id="ARBA00009762"/>
    </source>
</evidence>
<dbReference type="InterPro" id="IPR014052">
    <property type="entry name" value="DNA_primase_ssu_euk/arc"/>
</dbReference>
<comment type="similarity">
    <text evidence="1 10">Belongs to the eukaryotic-type primase small subunit family.</text>
</comment>
<keyword evidence="7" id="KW-0479">Metal-binding</keyword>
<dbReference type="GO" id="GO:0005658">
    <property type="term" value="C:alpha DNA polymerase:primase complex"/>
    <property type="evidence" value="ECO:0007669"/>
    <property type="project" value="UniProtKB-ARBA"/>
</dbReference>
<dbReference type="RefSeq" id="XP_031854168.1">
    <property type="nucleotide sequence ID" value="XM_031998277.1"/>
</dbReference>
<evidence type="ECO:0000256" key="3">
    <source>
        <dbReference type="ARBA" id="ARBA00022515"/>
    </source>
</evidence>
<feature type="coiled-coil region" evidence="11">
    <location>
        <begin position="407"/>
        <end position="434"/>
    </location>
</feature>
<evidence type="ECO:0000256" key="5">
    <source>
        <dbReference type="ARBA" id="ARBA00022695"/>
    </source>
</evidence>
<name>A0A5E8BQV8_9ASCO</name>
<evidence type="ECO:0000256" key="11">
    <source>
        <dbReference type="SAM" id="Coils"/>
    </source>
</evidence>
<evidence type="ECO:0000313" key="14">
    <source>
        <dbReference type="Proteomes" id="UP000398389"/>
    </source>
</evidence>
<dbReference type="GO" id="GO:0046872">
    <property type="term" value="F:metal ion binding"/>
    <property type="evidence" value="ECO:0007669"/>
    <property type="project" value="UniProtKB-KW"/>
</dbReference>
<evidence type="ECO:0000256" key="2">
    <source>
        <dbReference type="ARBA" id="ARBA00022478"/>
    </source>
</evidence>
<evidence type="ECO:0000256" key="12">
    <source>
        <dbReference type="SAM" id="MobiDB-lite"/>
    </source>
</evidence>
<keyword evidence="14" id="KW-1185">Reference proteome</keyword>
<evidence type="ECO:0000256" key="7">
    <source>
        <dbReference type="ARBA" id="ARBA00022723"/>
    </source>
</evidence>
<dbReference type="FunFam" id="3.90.920.10:FF:000003">
    <property type="entry name" value="DNA primase"/>
    <property type="match status" value="1"/>
</dbReference>
<sequence length="468" mass="53854">MPNLEPESPPKAVESSEKSSQEDLDELDELDELNDAELGELNQSLFGKEPANDSRLTPEMMLQFYQHFFPYRLFFQWLNQGLTPSTSFRHREIAFTLSNDAYLRYQSFPTAEAFRREVLRLNPARFEVGPVYSADPKDRKLLDKSQFRPLRKELVFDIDLTDYDDVRTCCTGKDICSKCWRFVTAAIKIMDSSLRSDFGFQHILWVYSGRRGAHAWVCDKRAMAMDDSRRSAVAGYLQLRRKGDASSDGLLKRPLHPQLMAALGVLQQTFKQDILVDQDPWGSRPGGSETLLKRLRCGAALETELRSMWAKESKDEDDEKTSVDRWDDIDVAIQHMDKGSVNPRRVRDAKVDLILETMYPRLDVEVSRHLNHLLKSPFCVHPATGRVCVPIDIEHVDEFDPLHVPTVSQLLDELDAWKDDNEDETTRLSDAEKTSLGPYVKIFKDFASRLTNEGLHEKRQREEGSMDF</sequence>
<dbReference type="SUPFAM" id="SSF56747">
    <property type="entry name" value="Prim-pol domain"/>
    <property type="match status" value="1"/>
</dbReference>
<keyword evidence="8" id="KW-0862">Zinc</keyword>
<keyword evidence="11" id="KW-0175">Coiled coil</keyword>
<dbReference type="AlphaFoldDB" id="A0A5E8BQV8"/>
<keyword evidence="5" id="KW-0548">Nucleotidyltransferase</keyword>
<organism evidence="13 14">
    <name type="scientific">Magnusiomyces paraingens</name>
    <dbReference type="NCBI Taxonomy" id="2606893"/>
    <lineage>
        <taxon>Eukaryota</taxon>
        <taxon>Fungi</taxon>
        <taxon>Dikarya</taxon>
        <taxon>Ascomycota</taxon>
        <taxon>Saccharomycotina</taxon>
        <taxon>Dipodascomycetes</taxon>
        <taxon>Dipodascales</taxon>
        <taxon>Dipodascaceae</taxon>
        <taxon>Magnusiomyces</taxon>
    </lineage>
</organism>
<gene>
    <name evidence="13" type="ORF">SAPINGB_P003560</name>
</gene>
<dbReference type="Gene3D" id="3.90.920.10">
    <property type="entry name" value="DNA primase, PRIM domain"/>
    <property type="match status" value="1"/>
</dbReference>
<dbReference type="GeneID" id="43582377"/>
<keyword evidence="6 10" id="KW-0235">DNA replication</keyword>
<dbReference type="OrthoDB" id="19606at2759"/>
<keyword evidence="9" id="KW-0804">Transcription</keyword>
<dbReference type="Proteomes" id="UP000398389">
    <property type="component" value="Unassembled WGS sequence"/>
</dbReference>
<keyword evidence="3 10" id="KW-0639">Primosome</keyword>
<evidence type="ECO:0000256" key="8">
    <source>
        <dbReference type="ARBA" id="ARBA00022833"/>
    </source>
</evidence>
<evidence type="ECO:0000256" key="9">
    <source>
        <dbReference type="ARBA" id="ARBA00023163"/>
    </source>
</evidence>
<accession>A0A5E8BQV8</accession>
<dbReference type="Pfam" id="PF01896">
    <property type="entry name" value="DNA_primase_S"/>
    <property type="match status" value="1"/>
</dbReference>
<dbReference type="EMBL" id="CABVLU010000003">
    <property type="protein sequence ID" value="VVT53411.1"/>
    <property type="molecule type" value="Genomic_DNA"/>
</dbReference>
<keyword evidence="4 10" id="KW-0808">Transferase</keyword>
<protein>
    <recommendedName>
        <fullName evidence="10">DNA primase</fullName>
        <ecNumber evidence="10">2.7.7.-</ecNumber>
    </recommendedName>
</protein>
<dbReference type="GO" id="GO:0003899">
    <property type="term" value="F:DNA-directed RNA polymerase activity"/>
    <property type="evidence" value="ECO:0007669"/>
    <property type="project" value="InterPro"/>
</dbReference>
<dbReference type="GO" id="GO:0006269">
    <property type="term" value="P:DNA replication, synthesis of primer"/>
    <property type="evidence" value="ECO:0007669"/>
    <property type="project" value="UniProtKB-KW"/>
</dbReference>
<dbReference type="NCBIfam" id="TIGR00335">
    <property type="entry name" value="primase_sml"/>
    <property type="match status" value="1"/>
</dbReference>
<evidence type="ECO:0000256" key="6">
    <source>
        <dbReference type="ARBA" id="ARBA00022705"/>
    </source>
</evidence>
<evidence type="ECO:0000313" key="13">
    <source>
        <dbReference type="EMBL" id="VVT53411.1"/>
    </source>
</evidence>
<dbReference type="InterPro" id="IPR002755">
    <property type="entry name" value="DNA_primase_S"/>
</dbReference>
<dbReference type="CDD" id="cd04860">
    <property type="entry name" value="AE_Prim_S"/>
    <property type="match status" value="1"/>
</dbReference>
<feature type="region of interest" description="Disordered" evidence="12">
    <location>
        <begin position="1"/>
        <end position="26"/>
    </location>
</feature>
<evidence type="ECO:0000256" key="4">
    <source>
        <dbReference type="ARBA" id="ARBA00022679"/>
    </source>
</evidence>
<reference evidence="13 14" key="1">
    <citation type="submission" date="2019-09" db="EMBL/GenBank/DDBJ databases">
        <authorList>
            <person name="Brejova B."/>
        </authorList>
    </citation>
    <scope>NUCLEOTIDE SEQUENCE [LARGE SCALE GENOMIC DNA]</scope>
</reference>
<keyword evidence="2 10" id="KW-0240">DNA-directed RNA polymerase</keyword>
<evidence type="ECO:0000256" key="10">
    <source>
        <dbReference type="RuleBase" id="RU003514"/>
    </source>
</evidence>
<dbReference type="EC" id="2.7.7.-" evidence="10"/>
<proteinExistence type="inferred from homology"/>